<accession>A0AC34R947</accession>
<dbReference type="Proteomes" id="UP000887576">
    <property type="component" value="Unplaced"/>
</dbReference>
<evidence type="ECO:0000313" key="2">
    <source>
        <dbReference type="WBParaSite" id="JU765_v2.g4571.t1"/>
    </source>
</evidence>
<protein>
    <submittedName>
        <fullName evidence="2">Protein kinase domain-containing protein</fullName>
    </submittedName>
</protein>
<sequence>MFFRLGEGNFGEVHLGSYLTQTGALLQVAVKVLKGKLGKKERVAFVKEASLMRRYQHKHIVRMFGIASQKEPIMILLELAANGSLKGHIHDHPELPVDHLRRYTLEAALGMEFLAANNVIHRDIAARNCLLTKEDSVKISDFGLSSNKGQVTETMLKNVPVKWLAPETLLKGVFNIKTDVYSFGIMMWEIFTKCQKDPYPDINNKEARKNIINGVFNVIPDGIPDDVVAVMKRCWTFNPDDRPSFDHIVRDLGGQAATKSFLSAAVDKNDNYVEEEYFNLPK</sequence>
<dbReference type="WBParaSite" id="JU765_v2.g4571.t1">
    <property type="protein sequence ID" value="JU765_v2.g4571.t1"/>
    <property type="gene ID" value="JU765_v2.g4571"/>
</dbReference>
<reference evidence="2" key="1">
    <citation type="submission" date="2022-11" db="UniProtKB">
        <authorList>
            <consortium name="WormBaseParasite"/>
        </authorList>
    </citation>
    <scope>IDENTIFICATION</scope>
</reference>
<evidence type="ECO:0000313" key="1">
    <source>
        <dbReference type="Proteomes" id="UP000887576"/>
    </source>
</evidence>
<proteinExistence type="predicted"/>
<name>A0AC34R947_9BILA</name>
<organism evidence="1 2">
    <name type="scientific">Panagrolaimus sp. JU765</name>
    <dbReference type="NCBI Taxonomy" id="591449"/>
    <lineage>
        <taxon>Eukaryota</taxon>
        <taxon>Metazoa</taxon>
        <taxon>Ecdysozoa</taxon>
        <taxon>Nematoda</taxon>
        <taxon>Chromadorea</taxon>
        <taxon>Rhabditida</taxon>
        <taxon>Tylenchina</taxon>
        <taxon>Panagrolaimomorpha</taxon>
        <taxon>Panagrolaimoidea</taxon>
        <taxon>Panagrolaimidae</taxon>
        <taxon>Panagrolaimus</taxon>
    </lineage>
</organism>